<evidence type="ECO:0000259" key="4">
    <source>
        <dbReference type="Pfam" id="PF07859"/>
    </source>
</evidence>
<dbReference type="AlphaFoldDB" id="A0A3M7LBK7"/>
<dbReference type="GO" id="GO:0016787">
    <property type="term" value="F:hydrolase activity"/>
    <property type="evidence" value="ECO:0007669"/>
    <property type="project" value="UniProtKB-KW"/>
</dbReference>
<dbReference type="InterPro" id="IPR029058">
    <property type="entry name" value="AB_hydrolase_fold"/>
</dbReference>
<comment type="caution">
    <text evidence="5">The sequence shown here is derived from an EMBL/GenBank/DDBJ whole genome shotgun (WGS) entry which is preliminary data.</text>
</comment>
<dbReference type="PANTHER" id="PTHR48081">
    <property type="entry name" value="AB HYDROLASE SUPERFAMILY PROTEIN C4A8.06C"/>
    <property type="match status" value="1"/>
</dbReference>
<dbReference type="PANTHER" id="PTHR48081:SF8">
    <property type="entry name" value="ALPHA_BETA HYDROLASE FOLD-3 DOMAIN-CONTAINING PROTEIN-RELATED"/>
    <property type="match status" value="1"/>
</dbReference>
<evidence type="ECO:0000313" key="6">
    <source>
        <dbReference type="Proteomes" id="UP000267524"/>
    </source>
</evidence>
<dbReference type="Gene3D" id="3.40.50.1820">
    <property type="entry name" value="alpha/beta hydrolase"/>
    <property type="match status" value="1"/>
</dbReference>
<protein>
    <submittedName>
        <fullName evidence="5">Alpha/beta hydrolase</fullName>
    </submittedName>
</protein>
<evidence type="ECO:0000256" key="3">
    <source>
        <dbReference type="PROSITE-ProRule" id="PRU10038"/>
    </source>
</evidence>
<dbReference type="Proteomes" id="UP000267524">
    <property type="component" value="Unassembled WGS sequence"/>
</dbReference>
<dbReference type="InterPro" id="IPR050300">
    <property type="entry name" value="GDXG_lipolytic_enzyme"/>
</dbReference>
<dbReference type="RefSeq" id="WP_122547273.1">
    <property type="nucleotide sequence ID" value="NZ_QWIV01000013.1"/>
</dbReference>
<dbReference type="PROSITE" id="PS01174">
    <property type="entry name" value="LIPASE_GDXG_SER"/>
    <property type="match status" value="1"/>
</dbReference>
<accession>A0A3M7LBK7</accession>
<dbReference type="Pfam" id="PF07859">
    <property type="entry name" value="Abhydrolase_3"/>
    <property type="match status" value="1"/>
</dbReference>
<sequence length="307" mass="34224">MQFKPEVQKIIDHLQKMEVFDSQDILDRSRKGYETMAFQLSGKKESIAIMEEINIPQNTHSIPCTIYRPSNEKKKKSSAIIYLHGGWFVSGSIETHDAVIRKLANATGSVVIFIDYRLAPEYPFPAGLEDINAATEWIINNGTALGIDENNIGVAGDSAGGALAISLATQLRAQLKFQILIYPAADNTLNTPSWETYKNGPVTNKEEASRVWNWYLSSSEDKENPLAIPILIKDFKDVPPALVILAEHDPLLDEGVHLINNMKEGGVIVETLLYKDMVHGFMHMGGVLKEVQESVEEMASFAHKHFM</sequence>
<feature type="domain" description="Alpha/beta hydrolase fold-3" evidence="4">
    <location>
        <begin position="80"/>
        <end position="282"/>
    </location>
</feature>
<evidence type="ECO:0000256" key="2">
    <source>
        <dbReference type="ARBA" id="ARBA00022801"/>
    </source>
</evidence>
<keyword evidence="2 5" id="KW-0378">Hydrolase</keyword>
<dbReference type="InterPro" id="IPR013094">
    <property type="entry name" value="AB_hydrolase_3"/>
</dbReference>
<comment type="similarity">
    <text evidence="1">Belongs to the 'GDXG' lipolytic enzyme family.</text>
</comment>
<evidence type="ECO:0000313" key="5">
    <source>
        <dbReference type="EMBL" id="RMZ60151.1"/>
    </source>
</evidence>
<organism evidence="5 6">
    <name type="scientific">Chryseobacterium nematophagum</name>
    <dbReference type="NCBI Taxonomy" id="2305228"/>
    <lineage>
        <taxon>Bacteria</taxon>
        <taxon>Pseudomonadati</taxon>
        <taxon>Bacteroidota</taxon>
        <taxon>Flavobacteriia</taxon>
        <taxon>Flavobacteriales</taxon>
        <taxon>Weeksellaceae</taxon>
        <taxon>Chryseobacterium group</taxon>
        <taxon>Chryseobacterium</taxon>
    </lineage>
</organism>
<reference evidence="5 6" key="1">
    <citation type="submission" date="2018-08" db="EMBL/GenBank/DDBJ databases">
        <title>Chryseobacterium nematophagum: a novel matrix digesting pathogen of nematodes.</title>
        <authorList>
            <person name="Page A."/>
            <person name="Roberts M."/>
            <person name="Felix M.-A."/>
            <person name="Weir W."/>
        </authorList>
    </citation>
    <scope>NUCLEOTIDE SEQUENCE [LARGE SCALE GENOMIC DNA]</scope>
    <source>
        <strain evidence="5 6">JUb275</strain>
    </source>
</reference>
<evidence type="ECO:0000256" key="1">
    <source>
        <dbReference type="ARBA" id="ARBA00010515"/>
    </source>
</evidence>
<dbReference type="InterPro" id="IPR033140">
    <property type="entry name" value="Lipase_GDXG_put_SER_AS"/>
</dbReference>
<proteinExistence type="inferred from homology"/>
<feature type="active site" evidence="3">
    <location>
        <position position="158"/>
    </location>
</feature>
<dbReference type="EMBL" id="QWIV01000013">
    <property type="protein sequence ID" value="RMZ60151.1"/>
    <property type="molecule type" value="Genomic_DNA"/>
</dbReference>
<name>A0A3M7LBK7_9FLAO</name>
<dbReference type="SUPFAM" id="SSF53474">
    <property type="entry name" value="alpha/beta-Hydrolases"/>
    <property type="match status" value="1"/>
</dbReference>
<keyword evidence="6" id="KW-1185">Reference proteome</keyword>
<gene>
    <name evidence="5" type="ORF">D1632_11235</name>
</gene>